<name>A0A4P2VNS8_FLUSA</name>
<sequence length="138" mass="16117">MKRVPVNFSNELHDFLKNIADETGKSFSKVCSDILENFKNERQGFEKKALNELKQNEIQIQKLTNKLAEVEKNLTASLIISKHVLTESATSSFFVKQQYNEVYKEHPNFKEEIFNELKNYSNEKEKIFNEVLRKTGAI</sequence>
<keyword evidence="2" id="KW-0614">Plasmid</keyword>
<evidence type="ECO:0000256" key="1">
    <source>
        <dbReference type="SAM" id="Coils"/>
    </source>
</evidence>
<accession>A0A4P2VNS8</accession>
<protein>
    <submittedName>
        <fullName evidence="2">Uncharacterized protein</fullName>
    </submittedName>
</protein>
<gene>
    <name evidence="2" type="ORF">JCM31447_32050</name>
</gene>
<evidence type="ECO:0000313" key="2">
    <source>
        <dbReference type="EMBL" id="BBH54731.1"/>
    </source>
</evidence>
<feature type="coiled-coil region" evidence="1">
    <location>
        <begin position="35"/>
        <end position="73"/>
    </location>
</feature>
<keyword evidence="1" id="KW-0175">Coiled coil</keyword>
<dbReference type="GeneID" id="39493251"/>
<dbReference type="RefSeq" id="WP_130613302.1">
    <property type="nucleotide sequence ID" value="NZ_AP019370.1"/>
</dbReference>
<dbReference type="Proteomes" id="UP000291236">
    <property type="component" value="Plasmid 68K"/>
</dbReference>
<evidence type="ECO:0000313" key="3">
    <source>
        <dbReference type="Proteomes" id="UP000291236"/>
    </source>
</evidence>
<geneLocation type="plasmid" evidence="2 3">
    <name>68K</name>
</geneLocation>
<organism evidence="2 3">
    <name type="scientific">Fluviispira sanaruensis</name>
    <dbReference type="NCBI Taxonomy" id="2493639"/>
    <lineage>
        <taxon>Bacteria</taxon>
        <taxon>Pseudomonadati</taxon>
        <taxon>Bdellovibrionota</taxon>
        <taxon>Oligoflexia</taxon>
        <taxon>Silvanigrellales</taxon>
        <taxon>Silvanigrellaceae</taxon>
        <taxon>Fluviispira</taxon>
    </lineage>
</organism>
<reference evidence="2 3" key="1">
    <citation type="submission" date="2018-12" db="EMBL/GenBank/DDBJ databases">
        <title>Rubrispira sanarue gen. nov., sp., nov., a member of the order Silvanigrellales, isolated from a brackish lake in Hamamatsu Japan.</title>
        <authorList>
            <person name="Maejima Y."/>
            <person name="Iino T."/>
            <person name="Muraguchi Y."/>
            <person name="Fukuda K."/>
            <person name="Nojiri H."/>
            <person name="Ohkuma M."/>
            <person name="Moriuchi R."/>
            <person name="Dohra H."/>
            <person name="Kimbara K."/>
            <person name="Shintani M."/>
        </authorList>
    </citation>
    <scope>NUCLEOTIDE SEQUENCE [LARGE SCALE GENOMIC DNA]</scope>
    <source>
        <strain evidence="2 3">RF1110005</strain>
        <plasmid evidence="2 3">68K</plasmid>
    </source>
</reference>
<dbReference type="EMBL" id="AP019370">
    <property type="protein sequence ID" value="BBH54731.1"/>
    <property type="molecule type" value="Genomic_DNA"/>
</dbReference>
<dbReference type="AlphaFoldDB" id="A0A4P2VNS8"/>
<keyword evidence="3" id="KW-1185">Reference proteome</keyword>
<proteinExistence type="predicted"/>
<dbReference type="KEGG" id="sbf:JCM31447_32050"/>